<proteinExistence type="predicted"/>
<dbReference type="STRING" id="564117.SAMN05216369_2291"/>
<organism evidence="1 2">
    <name type="scientific">Marinobacter antarcticus</name>
    <dbReference type="NCBI Taxonomy" id="564117"/>
    <lineage>
        <taxon>Bacteria</taxon>
        <taxon>Pseudomonadati</taxon>
        <taxon>Pseudomonadota</taxon>
        <taxon>Gammaproteobacteria</taxon>
        <taxon>Pseudomonadales</taxon>
        <taxon>Marinobacteraceae</taxon>
        <taxon>Marinobacter</taxon>
    </lineage>
</organism>
<dbReference type="Proteomes" id="UP000184497">
    <property type="component" value="Unassembled WGS sequence"/>
</dbReference>
<dbReference type="EMBL" id="FRAQ01000001">
    <property type="protein sequence ID" value="SHK49040.1"/>
    <property type="molecule type" value="Genomic_DNA"/>
</dbReference>
<gene>
    <name evidence="1" type="ORF">SAMN05216369_2291</name>
</gene>
<sequence length="113" mass="13137">MATFLLIFSLLLAVFSGFLCWQVMEQRKLIARMMAQTAENDEMSSREKEPDLLLTLKVLDPIAVAKRESRSARVLADKLPVMVRKMVYQGVMKELEEEMVERGIDVEMHIEYR</sequence>
<protein>
    <submittedName>
        <fullName evidence="1">Uncharacterized protein</fullName>
    </submittedName>
</protein>
<dbReference type="RefSeq" id="WP_072797499.1">
    <property type="nucleotide sequence ID" value="NZ_FRAQ01000001.1"/>
</dbReference>
<name>A0A1M6SWL8_9GAMM</name>
<reference evidence="2" key="1">
    <citation type="submission" date="2016-11" db="EMBL/GenBank/DDBJ databases">
        <authorList>
            <person name="Varghese N."/>
            <person name="Submissions S."/>
        </authorList>
    </citation>
    <scope>NUCLEOTIDE SEQUENCE [LARGE SCALE GENOMIC DNA]</scope>
    <source>
        <strain evidence="2">CGMCC 1.10835</strain>
    </source>
</reference>
<evidence type="ECO:0000313" key="1">
    <source>
        <dbReference type="EMBL" id="SHK49040.1"/>
    </source>
</evidence>
<evidence type="ECO:0000313" key="2">
    <source>
        <dbReference type="Proteomes" id="UP000184497"/>
    </source>
</evidence>
<accession>A0A1M6SWL8</accession>
<dbReference type="OrthoDB" id="6367542at2"/>
<dbReference type="AlphaFoldDB" id="A0A1M6SWL8"/>
<keyword evidence="2" id="KW-1185">Reference proteome</keyword>